<dbReference type="EMBL" id="UGYW01000002">
    <property type="protein sequence ID" value="SUJ11893.1"/>
    <property type="molecule type" value="Genomic_DNA"/>
</dbReference>
<reference evidence="2 3" key="1">
    <citation type="submission" date="2018-06" db="EMBL/GenBank/DDBJ databases">
        <authorList>
            <consortium name="Pathogen Informatics"/>
            <person name="Doyle S."/>
        </authorList>
    </citation>
    <scope>NUCLEOTIDE SEQUENCE [LARGE SCALE GENOMIC DNA]</scope>
    <source>
        <strain evidence="2 3">NCTC11388</strain>
    </source>
</reference>
<dbReference type="PROSITE" id="PS51257">
    <property type="entry name" value="PROKAR_LIPOPROTEIN"/>
    <property type="match status" value="1"/>
</dbReference>
<evidence type="ECO:0000259" key="1">
    <source>
        <dbReference type="Pfam" id="PF16400"/>
    </source>
</evidence>
<dbReference type="InterPro" id="IPR032175">
    <property type="entry name" value="DUF5008"/>
</dbReference>
<dbReference type="RefSeq" id="WP_115170097.1">
    <property type="nucleotide sequence ID" value="NZ_UGYW01000002.1"/>
</dbReference>
<dbReference type="AlphaFoldDB" id="A0A380C532"/>
<accession>A0A380C532</accession>
<dbReference type="Gene3D" id="2.80.10.50">
    <property type="match status" value="2"/>
</dbReference>
<proteinExistence type="predicted"/>
<dbReference type="InterPro" id="IPR013431">
    <property type="entry name" value="Delta_60_rpt"/>
</dbReference>
<feature type="domain" description="DUF5008" evidence="1">
    <location>
        <begin position="32"/>
        <end position="122"/>
    </location>
</feature>
<dbReference type="Proteomes" id="UP000254893">
    <property type="component" value="Unassembled WGS sequence"/>
</dbReference>
<evidence type="ECO:0000313" key="3">
    <source>
        <dbReference type="Proteomes" id="UP000254893"/>
    </source>
</evidence>
<protein>
    <submittedName>
        <fullName evidence="2">Delta-60 repeat domain</fullName>
    </submittedName>
</protein>
<organism evidence="2 3">
    <name type="scientific">Sphingobacterium spiritivorum</name>
    <name type="common">Flavobacterium spiritivorum</name>
    <dbReference type="NCBI Taxonomy" id="258"/>
    <lineage>
        <taxon>Bacteria</taxon>
        <taxon>Pseudomonadati</taxon>
        <taxon>Bacteroidota</taxon>
        <taxon>Sphingobacteriia</taxon>
        <taxon>Sphingobacteriales</taxon>
        <taxon>Sphingobacteriaceae</taxon>
        <taxon>Sphingobacterium</taxon>
    </lineage>
</organism>
<dbReference type="Pfam" id="PF17164">
    <property type="entry name" value="DUF5122"/>
    <property type="match status" value="4"/>
</dbReference>
<sequence length="536" mass="57944">MKYRYIQILGNLLLFMTISSILTVGCSKDNLVGENPYAGGKEPLGVSFKSKYADPESAFPGDLVTFEVKGLKQYEGKFDFFINSTAVGIEELTDSTVTIRIPEKISSGGATIKIGEQVFFGPTLKIEGSVSIDATFDIINGFNNTVLDILSDGGGYIIAGGFTDFEKSATKANPINGLQFLNSNGKASTNMTFGKGVNPFGNVNSILKMRDGSFIIGGNFVSMNQREAMKIAKLNSKGQLDTMIVEVINSTEDKKNDVDTVSTFNGGIESGTILKTFVTTDNKIIAVGNFDRYSKVDYTYSSRKNYRYVYTPVRNVFRCDANGKLDSTFVYNNKGANGIVTSAIQQNDGKIVLVGQFTSYNDKPAKNIVRLNLNGTVDESFNVGSGADNSILEITYDSAKDKIVLSGVFKNFNGAVANNVVFLNTNGSVDQSFRMREVEGGGVVYAKILSYGKVLVNGSFKKYDGINRSNLLILNMDGSADQRYNHIGSFNGVIYDAVETTSALGLPAVILGGFIFSVDGKATGNIVKLELNPNLN</sequence>
<dbReference type="Pfam" id="PF16400">
    <property type="entry name" value="DUF5008"/>
    <property type="match status" value="1"/>
</dbReference>
<name>A0A380C532_SPHSI</name>
<evidence type="ECO:0000313" key="2">
    <source>
        <dbReference type="EMBL" id="SUJ11893.1"/>
    </source>
</evidence>
<gene>
    <name evidence="2" type="ORF">NCTC11388_02163</name>
</gene>